<name>H1YHY8_9SPHI</name>
<protein>
    <submittedName>
        <fullName evidence="1">Uncharacterized protein</fullName>
    </submittedName>
</protein>
<dbReference type="STRING" id="714943.Mucpa_1376"/>
<organism evidence="1 2">
    <name type="scientific">Mucilaginibacter paludis DSM 18603</name>
    <dbReference type="NCBI Taxonomy" id="714943"/>
    <lineage>
        <taxon>Bacteria</taxon>
        <taxon>Pseudomonadati</taxon>
        <taxon>Bacteroidota</taxon>
        <taxon>Sphingobacteriia</taxon>
        <taxon>Sphingobacteriales</taxon>
        <taxon>Sphingobacteriaceae</taxon>
        <taxon>Mucilaginibacter</taxon>
    </lineage>
</organism>
<evidence type="ECO:0000313" key="1">
    <source>
        <dbReference type="EMBL" id="EHQ25536.1"/>
    </source>
</evidence>
<dbReference type="AlphaFoldDB" id="H1YHY8"/>
<dbReference type="OrthoDB" id="9900465at2"/>
<keyword evidence="2" id="KW-1185">Reference proteome</keyword>
<gene>
    <name evidence="1" type="ORF">Mucpa_1376</name>
</gene>
<accession>H1YHY8</accession>
<dbReference type="RefSeq" id="WP_008505308.1">
    <property type="nucleotide sequence ID" value="NZ_CM001403.1"/>
</dbReference>
<evidence type="ECO:0000313" key="2">
    <source>
        <dbReference type="Proteomes" id="UP000002774"/>
    </source>
</evidence>
<proteinExistence type="predicted"/>
<sequence length="238" mass="27267">MIVFNKNAVLQVIFVMTLLCCACKTTNKTQVKCCGINQDIPDFKGDTAFQNIYYPELVSKKILTPIKRSNAPLEIRYTILAGGHTETLVIECRGKAMHVMVYRFGRVNKTMASQYVNSDNIDIGSERAIDKYTTILNVRDLSDRYKTFDWNNLFHTLIKNHFFDLPGDPVYQDSIKKLRPGAYPPDGYINYFEIKVGNQFRNVEYQDSNYTVGVPGLDFVQNEISNQKSLGVFFQKPN</sequence>
<dbReference type="HOGENOM" id="CLU_1164825_0_0_10"/>
<dbReference type="Proteomes" id="UP000002774">
    <property type="component" value="Chromosome"/>
</dbReference>
<reference evidence="1" key="1">
    <citation type="submission" date="2011-09" db="EMBL/GenBank/DDBJ databases">
        <title>The permanent draft genome of Mucilaginibacter paludis DSM 18603.</title>
        <authorList>
            <consortium name="US DOE Joint Genome Institute (JGI-PGF)"/>
            <person name="Lucas S."/>
            <person name="Han J."/>
            <person name="Lapidus A."/>
            <person name="Bruce D."/>
            <person name="Goodwin L."/>
            <person name="Pitluck S."/>
            <person name="Peters L."/>
            <person name="Kyrpides N."/>
            <person name="Mavromatis K."/>
            <person name="Ivanova N."/>
            <person name="Mikhailova N."/>
            <person name="Held B."/>
            <person name="Detter J.C."/>
            <person name="Tapia R."/>
            <person name="Han C."/>
            <person name="Land M."/>
            <person name="Hauser L."/>
            <person name="Markowitz V."/>
            <person name="Cheng J.-F."/>
            <person name="Hugenholtz P."/>
            <person name="Woyke T."/>
            <person name="Wu D."/>
            <person name="Tindall B."/>
            <person name="Brambilla E."/>
            <person name="Klenk H.-P."/>
            <person name="Eisen J.A."/>
        </authorList>
    </citation>
    <scope>NUCLEOTIDE SEQUENCE [LARGE SCALE GENOMIC DNA]</scope>
    <source>
        <strain evidence="1">DSM 18603</strain>
    </source>
</reference>
<dbReference type="EMBL" id="CM001403">
    <property type="protein sequence ID" value="EHQ25536.1"/>
    <property type="molecule type" value="Genomic_DNA"/>
</dbReference>